<feature type="region of interest" description="Disordered" evidence="1">
    <location>
        <begin position="277"/>
        <end position="300"/>
    </location>
</feature>
<feature type="region of interest" description="Disordered" evidence="1">
    <location>
        <begin position="1"/>
        <end position="44"/>
    </location>
</feature>
<feature type="compositionally biased region" description="Polar residues" evidence="1">
    <location>
        <begin position="369"/>
        <end position="379"/>
    </location>
</feature>
<gene>
    <name evidence="2" type="primary">LOC122135762</name>
</gene>
<reference evidence="2" key="1">
    <citation type="submission" date="2025-08" db="UniProtKB">
        <authorList>
            <consortium name="RefSeq"/>
        </authorList>
    </citation>
    <scope>IDENTIFICATION</scope>
    <source>
        <tissue evidence="2">Muscle</tissue>
    </source>
</reference>
<evidence type="ECO:0000256" key="1">
    <source>
        <dbReference type="SAM" id="MobiDB-lite"/>
    </source>
</evidence>
<dbReference type="RefSeq" id="XP_042571915.1">
    <property type="nucleotide sequence ID" value="XM_042715981.1"/>
</dbReference>
<dbReference type="Proteomes" id="UP001155660">
    <property type="component" value="Chromosome B1"/>
</dbReference>
<dbReference type="OrthoDB" id="6219513at2759"/>
<feature type="compositionally biased region" description="Basic and acidic residues" evidence="1">
    <location>
        <begin position="290"/>
        <end position="299"/>
    </location>
</feature>
<feature type="compositionally biased region" description="Low complexity" evidence="1">
    <location>
        <begin position="380"/>
        <end position="399"/>
    </location>
</feature>
<sequence>MNTGQISRQTAEERDTGIEMGDPERVPDVSGGEADGAQGPSQPVTVLVKSPNHIKLTLIFDLLEALDSDEKEYNSDGGKGGDYLGVDDVWRKKALRWIPTREIPDIFGEGERLPSHHLHHILLYMGWSNGDDRMKLPRAPPHSKFFQSLLDEEEADDLMDTQLKCRERVFSPEDKIGACSHDTSGTASAIFIPISTQGAGLDALEEQHCNGSLKKQPMSAGDDCDGQRYSADPTVFFGERNQKTTGEDGYMSPMNKSASDHLSPVEENPFVNQRKNGNITALDNPGYHSTPDRKPKGEDEYINEPLYLNTYNNTTNEIMRKNGASIPLQMTTAANTASSHVILSTQTGKAHHHGQGTHVHFAVPPVQPPQTRSMSQNDQHSQSPHSADSNSSSMSGNPSLLTQISFVSQQIQPCLVSQSGSSTHPAQVAKSAVTSKSISGLPGHHVYPGNMLQTGHSGTVMVDRKSKKNFDNPDYWQHSLPPKATQPNPQDPTQVCKSKPLYRHSIRSRIAVADNPEYLSEFNRRPGTVLPPPPYRHRNTVV</sequence>
<feature type="region of interest" description="Disordered" evidence="1">
    <location>
        <begin position="239"/>
        <end position="263"/>
    </location>
</feature>
<dbReference type="AlphaFoldDB" id="A0A9Q9ZSD1"/>
<accession>A0A9Q9ZSD1</accession>
<feature type="compositionally biased region" description="Basic and acidic residues" evidence="1">
    <location>
        <begin position="10"/>
        <end position="27"/>
    </location>
</feature>
<feature type="region of interest" description="Disordered" evidence="1">
    <location>
        <begin position="349"/>
        <end position="399"/>
    </location>
</feature>
<proteinExistence type="predicted"/>
<organism evidence="2">
    <name type="scientific">Cyprinus carpio</name>
    <name type="common">Common carp</name>
    <dbReference type="NCBI Taxonomy" id="7962"/>
    <lineage>
        <taxon>Eukaryota</taxon>
        <taxon>Metazoa</taxon>
        <taxon>Chordata</taxon>
        <taxon>Craniata</taxon>
        <taxon>Vertebrata</taxon>
        <taxon>Euteleostomi</taxon>
        <taxon>Actinopterygii</taxon>
        <taxon>Neopterygii</taxon>
        <taxon>Teleostei</taxon>
        <taxon>Ostariophysi</taxon>
        <taxon>Cypriniformes</taxon>
        <taxon>Cyprinidae</taxon>
        <taxon>Cyprininae</taxon>
        <taxon>Cyprinus</taxon>
    </lineage>
</organism>
<dbReference type="GeneID" id="122135762"/>
<dbReference type="KEGG" id="ccar:122135762"/>
<protein>
    <submittedName>
        <fullName evidence="2">Receptor tyrosine-protein kinase erbB-4-like</fullName>
    </submittedName>
</protein>
<evidence type="ECO:0000313" key="2">
    <source>
        <dbReference type="RefSeq" id="XP_042571915.1"/>
    </source>
</evidence>
<name>A0A9Q9ZSD1_CYPCA</name>